<evidence type="ECO:0000256" key="1">
    <source>
        <dbReference type="ARBA" id="ARBA00004496"/>
    </source>
</evidence>
<dbReference type="OrthoDB" id="8421503at2"/>
<dbReference type="CDD" id="cd00140">
    <property type="entry name" value="beta_clamp"/>
    <property type="match status" value="1"/>
</dbReference>
<dbReference type="GO" id="GO:0005737">
    <property type="term" value="C:cytoplasm"/>
    <property type="evidence" value="ECO:0007669"/>
    <property type="project" value="UniProtKB-SubCell"/>
</dbReference>
<dbReference type="Gene3D" id="3.10.150.10">
    <property type="entry name" value="DNA Polymerase III, subunit A, domain 2"/>
    <property type="match status" value="1"/>
</dbReference>
<dbReference type="InterPro" id="IPR022637">
    <property type="entry name" value="DNA_polIII_beta_cen"/>
</dbReference>
<dbReference type="SMART" id="SM00480">
    <property type="entry name" value="POL3Bc"/>
    <property type="match status" value="1"/>
</dbReference>
<dbReference type="GO" id="GO:0006271">
    <property type="term" value="P:DNA strand elongation involved in DNA replication"/>
    <property type="evidence" value="ECO:0007669"/>
    <property type="project" value="TreeGrafter"/>
</dbReference>
<dbReference type="Pfam" id="PF02767">
    <property type="entry name" value="DNA_pol3_beta_2"/>
    <property type="match status" value="1"/>
</dbReference>
<dbReference type="GO" id="GO:0003677">
    <property type="term" value="F:DNA binding"/>
    <property type="evidence" value="ECO:0007669"/>
    <property type="project" value="UniProtKB-KW"/>
</dbReference>
<sequence>MKFLVSKDTFLDHLQRAAAVSPKSTSQEVLKYVKVTASPDGLTFLGNNNEVAFLSRLTEDDGPLEVMAPGEALLNERVIRLCRELADESIEVSLEDGQLRIQGDGNSWQLQTQDTAEFPSLKQIESDPVIVGGGGLAKAITRTVFACDVQSTRYALGGVLFELKGDFLHLAATDSRRLSHHVLRVQVKQGVKDTDLIADQTVVPALALRNALALCSADEVEIRQDASAIQFSSAGGTLWCRLVEGRFPAFRDVIPNDYEMCVRAVAGPLARAIRQAKVVDQKESTGSDFHIEDGVIHIDQVGQDIGKSKIHLPVETHKMPDSVHGDGEGGGTLIANKPSMLVRIEGAYILDLCKTLDATALIEWTCMGSNMAQKFECDGTTYVVMPLSQE</sequence>
<evidence type="ECO:0000256" key="11">
    <source>
        <dbReference type="ARBA" id="ARBA00033276"/>
    </source>
</evidence>
<dbReference type="GO" id="GO:0009360">
    <property type="term" value="C:DNA polymerase III complex"/>
    <property type="evidence" value="ECO:0007669"/>
    <property type="project" value="InterPro"/>
</dbReference>
<feature type="domain" description="DNA polymerase III beta sliding clamp N-terminal" evidence="12">
    <location>
        <begin position="1"/>
        <end position="121"/>
    </location>
</feature>
<dbReference type="GO" id="GO:0008408">
    <property type="term" value="F:3'-5' exonuclease activity"/>
    <property type="evidence" value="ECO:0007669"/>
    <property type="project" value="InterPro"/>
</dbReference>
<dbReference type="GO" id="GO:0003887">
    <property type="term" value="F:DNA-directed DNA polymerase activity"/>
    <property type="evidence" value="ECO:0007669"/>
    <property type="project" value="UniProtKB-KW"/>
</dbReference>
<evidence type="ECO:0000256" key="2">
    <source>
        <dbReference type="ARBA" id="ARBA00010752"/>
    </source>
</evidence>
<evidence type="ECO:0000256" key="8">
    <source>
        <dbReference type="ARBA" id="ARBA00022932"/>
    </source>
</evidence>
<feature type="domain" description="DNA polymerase III beta sliding clamp central" evidence="13">
    <location>
        <begin position="136"/>
        <end position="248"/>
    </location>
</feature>
<evidence type="ECO:0000256" key="5">
    <source>
        <dbReference type="ARBA" id="ARBA00022679"/>
    </source>
</evidence>
<dbReference type="EMBL" id="SIHI01000001">
    <property type="protein sequence ID" value="TWT58909.1"/>
    <property type="molecule type" value="Genomic_DNA"/>
</dbReference>
<gene>
    <name evidence="14" type="primary">dnaN_2</name>
    <name evidence="14" type="ORF">KOR42_22960</name>
</gene>
<organism evidence="14 15">
    <name type="scientific">Thalassoglobus neptunius</name>
    <dbReference type="NCBI Taxonomy" id="1938619"/>
    <lineage>
        <taxon>Bacteria</taxon>
        <taxon>Pseudomonadati</taxon>
        <taxon>Planctomycetota</taxon>
        <taxon>Planctomycetia</taxon>
        <taxon>Planctomycetales</taxon>
        <taxon>Planctomycetaceae</taxon>
        <taxon>Thalassoglobus</taxon>
    </lineage>
</organism>
<comment type="subcellular location">
    <subcellularLocation>
        <location evidence="1">Cytoplasm</location>
    </subcellularLocation>
</comment>
<keyword evidence="15" id="KW-1185">Reference proteome</keyword>
<dbReference type="InterPro" id="IPR001001">
    <property type="entry name" value="DNA_polIII_beta"/>
</dbReference>
<dbReference type="Proteomes" id="UP000317243">
    <property type="component" value="Unassembled WGS sequence"/>
</dbReference>
<dbReference type="AlphaFoldDB" id="A0A5C5X872"/>
<evidence type="ECO:0000256" key="9">
    <source>
        <dbReference type="ARBA" id="ARBA00023125"/>
    </source>
</evidence>
<dbReference type="NCBIfam" id="TIGR00663">
    <property type="entry name" value="dnan"/>
    <property type="match status" value="1"/>
</dbReference>
<evidence type="ECO:0000256" key="3">
    <source>
        <dbReference type="ARBA" id="ARBA00021035"/>
    </source>
</evidence>
<keyword evidence="9" id="KW-0238">DNA-binding</keyword>
<evidence type="ECO:0000313" key="15">
    <source>
        <dbReference type="Proteomes" id="UP000317243"/>
    </source>
</evidence>
<evidence type="ECO:0000256" key="4">
    <source>
        <dbReference type="ARBA" id="ARBA00022490"/>
    </source>
</evidence>
<dbReference type="PANTHER" id="PTHR30478">
    <property type="entry name" value="DNA POLYMERASE III SUBUNIT BETA"/>
    <property type="match status" value="1"/>
</dbReference>
<comment type="caution">
    <text evidence="14">The sequence shown here is derived from an EMBL/GenBank/DDBJ whole genome shotgun (WGS) entry which is preliminary data.</text>
</comment>
<accession>A0A5C5X872</accession>
<evidence type="ECO:0000256" key="6">
    <source>
        <dbReference type="ARBA" id="ARBA00022695"/>
    </source>
</evidence>
<keyword evidence="5 14" id="KW-0808">Transferase</keyword>
<keyword evidence="6 14" id="KW-0548">Nucleotidyltransferase</keyword>
<dbReference type="Pfam" id="PF00712">
    <property type="entry name" value="DNA_pol3_beta"/>
    <property type="match status" value="1"/>
</dbReference>
<keyword evidence="8" id="KW-0239">DNA-directed DNA polymerase</keyword>
<keyword evidence="4" id="KW-0963">Cytoplasm</keyword>
<evidence type="ECO:0000259" key="13">
    <source>
        <dbReference type="Pfam" id="PF02767"/>
    </source>
</evidence>
<evidence type="ECO:0000256" key="7">
    <source>
        <dbReference type="ARBA" id="ARBA00022705"/>
    </source>
</evidence>
<name>A0A5C5X872_9PLAN</name>
<comment type="similarity">
    <text evidence="2">Belongs to the beta sliding clamp family.</text>
</comment>
<evidence type="ECO:0000313" key="14">
    <source>
        <dbReference type="EMBL" id="TWT58909.1"/>
    </source>
</evidence>
<protein>
    <recommendedName>
        <fullName evidence="3">Beta sliding clamp</fullName>
    </recommendedName>
    <alternativeName>
        <fullName evidence="11">Beta-clamp processivity factor</fullName>
    </alternativeName>
    <alternativeName>
        <fullName evidence="10">DNA polymerase III beta sliding clamp subunit</fullName>
    </alternativeName>
</protein>
<dbReference type="SUPFAM" id="SSF55979">
    <property type="entry name" value="DNA clamp"/>
    <property type="match status" value="2"/>
</dbReference>
<keyword evidence="7" id="KW-0235">DNA replication</keyword>
<dbReference type="RefSeq" id="WP_146509627.1">
    <property type="nucleotide sequence ID" value="NZ_SIHI01000001.1"/>
</dbReference>
<dbReference type="PANTHER" id="PTHR30478:SF0">
    <property type="entry name" value="BETA SLIDING CLAMP"/>
    <property type="match status" value="1"/>
</dbReference>
<evidence type="ECO:0000256" key="10">
    <source>
        <dbReference type="ARBA" id="ARBA00030988"/>
    </source>
</evidence>
<dbReference type="InterPro" id="IPR022634">
    <property type="entry name" value="DNA_polIII_beta_N"/>
</dbReference>
<evidence type="ECO:0000259" key="12">
    <source>
        <dbReference type="Pfam" id="PF00712"/>
    </source>
</evidence>
<proteinExistence type="inferred from homology"/>
<dbReference type="Gene3D" id="3.70.10.10">
    <property type="match status" value="1"/>
</dbReference>
<dbReference type="InterPro" id="IPR046938">
    <property type="entry name" value="DNA_clamp_sf"/>
</dbReference>
<reference evidence="14 15" key="1">
    <citation type="submission" date="2019-02" db="EMBL/GenBank/DDBJ databases">
        <title>Deep-cultivation of Planctomycetes and their phenomic and genomic characterization uncovers novel biology.</title>
        <authorList>
            <person name="Wiegand S."/>
            <person name="Jogler M."/>
            <person name="Boedeker C."/>
            <person name="Pinto D."/>
            <person name="Vollmers J."/>
            <person name="Rivas-Marin E."/>
            <person name="Kohn T."/>
            <person name="Peeters S.H."/>
            <person name="Heuer A."/>
            <person name="Rast P."/>
            <person name="Oberbeckmann S."/>
            <person name="Bunk B."/>
            <person name="Jeske O."/>
            <person name="Meyerdierks A."/>
            <person name="Storesund J.E."/>
            <person name="Kallscheuer N."/>
            <person name="Luecker S."/>
            <person name="Lage O.M."/>
            <person name="Pohl T."/>
            <person name="Merkel B.J."/>
            <person name="Hornburger P."/>
            <person name="Mueller R.-W."/>
            <person name="Bruemmer F."/>
            <person name="Labrenz M."/>
            <person name="Spormann A.M."/>
            <person name="Op Den Camp H."/>
            <person name="Overmann J."/>
            <person name="Amann R."/>
            <person name="Jetten M.S.M."/>
            <person name="Mascher T."/>
            <person name="Medema M.H."/>
            <person name="Devos D.P."/>
            <person name="Kaster A.-K."/>
            <person name="Ovreas L."/>
            <person name="Rohde M."/>
            <person name="Galperin M.Y."/>
            <person name="Jogler C."/>
        </authorList>
    </citation>
    <scope>NUCLEOTIDE SEQUENCE [LARGE SCALE GENOMIC DNA]</scope>
    <source>
        <strain evidence="14 15">KOR42</strain>
    </source>
</reference>